<evidence type="ECO:0000313" key="3">
    <source>
        <dbReference type="Proteomes" id="UP000640531"/>
    </source>
</evidence>
<dbReference type="EMBL" id="JACJST010000002">
    <property type="protein sequence ID" value="MBD2566815.1"/>
    <property type="molecule type" value="Genomic_DNA"/>
</dbReference>
<evidence type="ECO:0000256" key="1">
    <source>
        <dbReference type="SAM" id="Phobius"/>
    </source>
</evidence>
<organism evidence="2 3">
    <name type="scientific">Anabaena lutea FACHB-196</name>
    <dbReference type="NCBI Taxonomy" id="2692881"/>
    <lineage>
        <taxon>Bacteria</taxon>
        <taxon>Bacillati</taxon>
        <taxon>Cyanobacteriota</taxon>
        <taxon>Cyanophyceae</taxon>
        <taxon>Nostocales</taxon>
        <taxon>Nostocaceae</taxon>
        <taxon>Anabaena</taxon>
    </lineage>
</organism>
<accession>A0ABR8FD69</accession>
<sequence length="60" mass="6823">MRPENSVWQGNFGYWQNSFIHTNLLVIGYTAWKGFMLFGRGVVICNVDTQVSHSTITSVN</sequence>
<protein>
    <submittedName>
        <fullName evidence="2">Uncharacterized protein</fullName>
    </submittedName>
</protein>
<gene>
    <name evidence="2" type="ORF">H6G59_02660</name>
</gene>
<dbReference type="Proteomes" id="UP000640531">
    <property type="component" value="Unassembled WGS sequence"/>
</dbReference>
<name>A0ABR8FD69_9NOST</name>
<feature type="transmembrane region" description="Helical" evidence="1">
    <location>
        <begin position="12"/>
        <end position="32"/>
    </location>
</feature>
<keyword evidence="1" id="KW-0472">Membrane</keyword>
<dbReference type="RefSeq" id="WP_190711635.1">
    <property type="nucleotide sequence ID" value="NZ_JACJST010000002.1"/>
</dbReference>
<keyword evidence="1" id="KW-0812">Transmembrane</keyword>
<comment type="caution">
    <text evidence="2">The sequence shown here is derived from an EMBL/GenBank/DDBJ whole genome shotgun (WGS) entry which is preliminary data.</text>
</comment>
<keyword evidence="1" id="KW-1133">Transmembrane helix</keyword>
<reference evidence="2 3" key="1">
    <citation type="journal article" date="2020" name="ISME J.">
        <title>Comparative genomics reveals insights into cyanobacterial evolution and habitat adaptation.</title>
        <authorList>
            <person name="Chen M.Y."/>
            <person name="Teng W.K."/>
            <person name="Zhao L."/>
            <person name="Hu C.X."/>
            <person name="Zhou Y.K."/>
            <person name="Han B.P."/>
            <person name="Song L.R."/>
            <person name="Shu W.S."/>
        </authorList>
    </citation>
    <scope>NUCLEOTIDE SEQUENCE [LARGE SCALE GENOMIC DNA]</scope>
    <source>
        <strain evidence="2 3">FACHB-196</strain>
    </source>
</reference>
<evidence type="ECO:0000313" key="2">
    <source>
        <dbReference type="EMBL" id="MBD2566815.1"/>
    </source>
</evidence>
<keyword evidence="3" id="KW-1185">Reference proteome</keyword>
<proteinExistence type="predicted"/>